<dbReference type="InterPro" id="IPR029488">
    <property type="entry name" value="Hmw/CFAP97"/>
</dbReference>
<evidence type="ECO:0000256" key="2">
    <source>
        <dbReference type="SAM" id="MobiDB-lite"/>
    </source>
</evidence>
<sequence>MLTRRDNLLIRPWQERRYIQHRQKVKAALPAIDNAPPPLRVHVCYKLKKIQKENERCTQIISDNFMLLQHLSGIMSTTRIDHFWDEPPTNFLQRVGIYTSKTSTTKRPESTEVVQDEIFPPPKSRKEKCYACSPHRHRPTVMVDIRRPYTPPKQRISRKPEPEIDWETQFKSRCEEDRLEFRGKAWKTPKGLISKKRKTVSKKLPTERESDNVEDESQSVVLTRGGLSVAVKFPPNTGVIFNTNTHTRVIQKHFSECKSFPKFRNRKSRVSSGNNEKQQSSSN</sequence>
<feature type="compositionally biased region" description="Polar residues" evidence="2">
    <location>
        <begin position="270"/>
        <end position="283"/>
    </location>
</feature>
<evidence type="ECO:0000256" key="1">
    <source>
        <dbReference type="ARBA" id="ARBA00008315"/>
    </source>
</evidence>
<organism evidence="3 4">
    <name type="scientific">Nesidiocoris tenuis</name>
    <dbReference type="NCBI Taxonomy" id="355587"/>
    <lineage>
        <taxon>Eukaryota</taxon>
        <taxon>Metazoa</taxon>
        <taxon>Ecdysozoa</taxon>
        <taxon>Arthropoda</taxon>
        <taxon>Hexapoda</taxon>
        <taxon>Insecta</taxon>
        <taxon>Pterygota</taxon>
        <taxon>Neoptera</taxon>
        <taxon>Paraneoptera</taxon>
        <taxon>Hemiptera</taxon>
        <taxon>Heteroptera</taxon>
        <taxon>Panheteroptera</taxon>
        <taxon>Cimicomorpha</taxon>
        <taxon>Miridae</taxon>
        <taxon>Dicyphina</taxon>
        <taxon>Nesidiocoris</taxon>
    </lineage>
</organism>
<evidence type="ECO:0000313" key="4">
    <source>
        <dbReference type="Proteomes" id="UP001307889"/>
    </source>
</evidence>
<dbReference type="InterPro" id="IPR038792">
    <property type="entry name" value="CFAP97D1/2"/>
</dbReference>
<feature type="region of interest" description="Disordered" evidence="2">
    <location>
        <begin position="196"/>
        <end position="217"/>
    </location>
</feature>
<reference evidence="3 4" key="1">
    <citation type="submission" date="2023-09" db="EMBL/GenBank/DDBJ databases">
        <title>Nesidiocoris tenuis whole genome shotgun sequence.</title>
        <authorList>
            <person name="Shibata T."/>
            <person name="Shimoda M."/>
            <person name="Kobayashi T."/>
            <person name="Uehara T."/>
        </authorList>
    </citation>
    <scope>NUCLEOTIDE SEQUENCE [LARGE SCALE GENOMIC DNA]</scope>
    <source>
        <strain evidence="3 4">Japan</strain>
    </source>
</reference>
<accession>A0ABN7AED1</accession>
<evidence type="ECO:0000313" key="3">
    <source>
        <dbReference type="EMBL" id="BES88627.1"/>
    </source>
</evidence>
<dbReference type="Pfam" id="PF13879">
    <property type="entry name" value="Hmw_CFAP97"/>
    <property type="match status" value="1"/>
</dbReference>
<gene>
    <name evidence="3" type="ORF">NTJ_01433</name>
</gene>
<dbReference type="Proteomes" id="UP001307889">
    <property type="component" value="Chromosome 1"/>
</dbReference>
<comment type="similarity">
    <text evidence="1">Belongs to the CFAP97 family.</text>
</comment>
<dbReference type="EMBL" id="AP028909">
    <property type="protein sequence ID" value="BES88627.1"/>
    <property type="molecule type" value="Genomic_DNA"/>
</dbReference>
<proteinExistence type="inferred from homology"/>
<dbReference type="PANTHER" id="PTHR33768:SF3">
    <property type="entry name" value="MIP11318P"/>
    <property type="match status" value="1"/>
</dbReference>
<protein>
    <submittedName>
        <fullName evidence="3">Uncharacterized protein</fullName>
    </submittedName>
</protein>
<dbReference type="PANTHER" id="PTHR33768">
    <property type="entry name" value="MIP11318P"/>
    <property type="match status" value="1"/>
</dbReference>
<keyword evidence="4" id="KW-1185">Reference proteome</keyword>
<feature type="region of interest" description="Disordered" evidence="2">
    <location>
        <begin position="264"/>
        <end position="283"/>
    </location>
</feature>
<name>A0ABN7AED1_9HEMI</name>